<dbReference type="Proteomes" id="UP000516384">
    <property type="component" value="Chromosome"/>
</dbReference>
<dbReference type="Pfam" id="PF00903">
    <property type="entry name" value="Glyoxalase"/>
    <property type="match status" value="1"/>
</dbReference>
<proteinExistence type="predicted"/>
<reference evidence="1 2" key="1">
    <citation type="submission" date="2020-09" db="EMBL/GenBank/DDBJ databases">
        <title>Characterization of Paenibacillus peoriae strain ZF390 with broad-spectrum antimicrobial activity as a potential biocontrol agent.</title>
        <authorList>
            <person name="Li L."/>
            <person name="Zhao Y."/>
            <person name="Li B."/>
            <person name="Xie X."/>
        </authorList>
    </citation>
    <scope>NUCLEOTIDE SEQUENCE [LARGE SCALE GENOMIC DNA]</scope>
    <source>
        <strain evidence="1 2">ZF390</strain>
    </source>
</reference>
<dbReference type="SUPFAM" id="SSF54593">
    <property type="entry name" value="Glyoxalase/Bleomycin resistance protein/Dihydroxybiphenyl dioxygenase"/>
    <property type="match status" value="1"/>
</dbReference>
<accession>A0A0K2F961</accession>
<dbReference type="InterPro" id="IPR029068">
    <property type="entry name" value="Glyas_Bleomycin-R_OHBP_Dase"/>
</dbReference>
<organism evidence="1 2">
    <name type="scientific">Paenibacillus peoriae</name>
    <dbReference type="NCBI Taxonomy" id="59893"/>
    <lineage>
        <taxon>Bacteria</taxon>
        <taxon>Bacillati</taxon>
        <taxon>Bacillota</taxon>
        <taxon>Bacilli</taxon>
        <taxon>Bacillales</taxon>
        <taxon>Paenibacillaceae</taxon>
        <taxon>Paenibacillus</taxon>
    </lineage>
</organism>
<dbReference type="InterPro" id="IPR037523">
    <property type="entry name" value="VOC_core"/>
</dbReference>
<evidence type="ECO:0000313" key="2">
    <source>
        <dbReference type="Proteomes" id="UP000516384"/>
    </source>
</evidence>
<sequence>MKIEHVAIWVRDLEKMKSFYEQYFDGKSNDKYYNATKGFESYFITFEDGARLEVMRKTGVDHSPQINITGWAHVAFSVGSKARVNEKTEQLMHAGYEVVGQPRLTGDGYYESVIKDPEGNLVEISM</sequence>
<dbReference type="RefSeq" id="WP_023988486.1">
    <property type="nucleotide sequence ID" value="NZ_CP011512.1"/>
</dbReference>
<name>A0A0K2F961_9BACL</name>
<evidence type="ECO:0000313" key="1">
    <source>
        <dbReference type="EMBL" id="QNR69573.1"/>
    </source>
</evidence>
<dbReference type="PANTHER" id="PTHR36113:SF1">
    <property type="entry name" value="GLYOXALASE_BLEOMYCIN RESISTANCE PROTEIN_DIOXYGENASE"/>
    <property type="match status" value="1"/>
</dbReference>
<dbReference type="AlphaFoldDB" id="A0A0K2F961"/>
<dbReference type="InterPro" id="IPR004360">
    <property type="entry name" value="Glyas_Fos-R_dOase_dom"/>
</dbReference>
<protein>
    <submittedName>
        <fullName evidence="1">VOC family protein</fullName>
    </submittedName>
</protein>
<dbReference type="Gene3D" id="3.10.180.10">
    <property type="entry name" value="2,3-Dihydroxybiphenyl 1,2-Dioxygenase, domain 1"/>
    <property type="match status" value="1"/>
</dbReference>
<dbReference type="KEGG" id="ppeo:ABE82_11780"/>
<dbReference type="OrthoDB" id="9789012at2"/>
<gene>
    <name evidence="1" type="ORF">IAQ67_11465</name>
</gene>
<dbReference type="PANTHER" id="PTHR36113">
    <property type="entry name" value="LYASE, PUTATIVE-RELATED-RELATED"/>
    <property type="match status" value="1"/>
</dbReference>
<dbReference type="EMBL" id="CP061172">
    <property type="protein sequence ID" value="QNR69573.1"/>
    <property type="molecule type" value="Genomic_DNA"/>
</dbReference>
<dbReference type="PROSITE" id="PS51819">
    <property type="entry name" value="VOC"/>
    <property type="match status" value="1"/>
</dbReference>
<dbReference type="InterPro" id="IPR051332">
    <property type="entry name" value="Fosfomycin_Res_Enzymes"/>
</dbReference>